<organism evidence="1 2">
    <name type="scientific">Thalassovita taeanensis</name>
    <dbReference type="NCBI Taxonomy" id="657014"/>
    <lineage>
        <taxon>Bacteria</taxon>
        <taxon>Pseudomonadati</taxon>
        <taxon>Pseudomonadota</taxon>
        <taxon>Alphaproteobacteria</taxon>
        <taxon>Rhodobacterales</taxon>
        <taxon>Roseobacteraceae</taxon>
        <taxon>Thalassovita</taxon>
    </lineage>
</organism>
<sequence>MTTMRLNRDGASEVPIPRLPTHNAMELTQGGTQAQIVLGDQIYSLRITRAGKLILTK</sequence>
<dbReference type="EMBL" id="FOEP01000001">
    <property type="protein sequence ID" value="SEP54831.1"/>
    <property type="molecule type" value="Genomic_DNA"/>
</dbReference>
<keyword evidence="2" id="KW-1185">Reference proteome</keyword>
<proteinExistence type="predicted"/>
<dbReference type="Pfam" id="PF10636">
    <property type="entry name" value="hemP"/>
    <property type="match status" value="1"/>
</dbReference>
<name>A0A1H8YS44_9RHOB</name>
<reference evidence="1 2" key="1">
    <citation type="submission" date="2016-10" db="EMBL/GenBank/DDBJ databases">
        <authorList>
            <person name="de Groot N.N."/>
        </authorList>
    </citation>
    <scope>NUCLEOTIDE SEQUENCE [LARGE SCALE GENOMIC DNA]</scope>
    <source>
        <strain evidence="1 2">DSM 22007</strain>
    </source>
</reference>
<accession>A0A1H8YS44</accession>
<dbReference type="AlphaFoldDB" id="A0A1H8YS44"/>
<dbReference type="Gene3D" id="2.10.70.10">
    <property type="entry name" value="Complement Module, domain 1"/>
    <property type="match status" value="1"/>
</dbReference>
<evidence type="ECO:0000313" key="1">
    <source>
        <dbReference type="EMBL" id="SEP54831.1"/>
    </source>
</evidence>
<evidence type="ECO:0000313" key="2">
    <source>
        <dbReference type="Proteomes" id="UP000198634"/>
    </source>
</evidence>
<dbReference type="InterPro" id="IPR019600">
    <property type="entry name" value="Hemin_uptake_protein_HemP"/>
</dbReference>
<dbReference type="STRING" id="657014.SAMN04488092_1017"/>
<dbReference type="Proteomes" id="UP000198634">
    <property type="component" value="Unassembled WGS sequence"/>
</dbReference>
<gene>
    <name evidence="1" type="ORF">SAMN04488092_1017</name>
</gene>
<dbReference type="OrthoDB" id="7691333at2"/>
<protein>
    <submittedName>
        <fullName evidence="1">Hemin uptake protein HemP</fullName>
    </submittedName>
</protein>